<keyword evidence="2" id="KW-0808">Transferase</keyword>
<evidence type="ECO:0000256" key="2">
    <source>
        <dbReference type="ARBA" id="ARBA00022679"/>
    </source>
</evidence>
<keyword evidence="3" id="KW-0949">S-adenosyl-L-methionine</keyword>
<dbReference type="InterPro" id="IPR002941">
    <property type="entry name" value="DNA_methylase_N4/N6"/>
</dbReference>
<proteinExistence type="predicted"/>
<dbReference type="GO" id="GO:0032259">
    <property type="term" value="P:methylation"/>
    <property type="evidence" value="ECO:0007669"/>
    <property type="project" value="UniProtKB-KW"/>
</dbReference>
<sequence length="471" mass="54568">HSNWLNMIYPRLLIARNLLKDDGVTFVSINDSEVYNFKKLMDEIFGEENFIANITRVSKTTSFRGNFFAPSKDYLLVYAKNIYSLSQFQDIVEEKQFKKTELDGARKGEKYRDDIAFYLSTLETRPNQRYYIVCPDGEKVVPPGKTFPPDKPIGGDGVWRWNLETYNQKKSLIVFKPSNRSPLITDNGEKAHWNIYTKSYLNDKIENGNLPRDLFTNFLNRNGSEDLKKLGIPFDFSKPSKLIRYILKIIGTSKIDIILDFFAGSGSTAQAVMELNKEDRGNRKFILVQIPEKTDENSEAYKAGYKKISDICIERVKRVAKKLSEEKATGDIGFKVFTLSPSYFPENLFTPDPEKTEEENKKALAKYIEEASTQLEFKFDEFDLMYEVLLKDGFTLNFKAEKLTEFTKNNIYKVTDGEKHAYVTLDGDLKDETLQKLQDYKGERFLCLERAIDTTKKWNLQNMFGSNLWVI</sequence>
<dbReference type="GO" id="GO:0003677">
    <property type="term" value="F:DNA binding"/>
    <property type="evidence" value="ECO:0007669"/>
    <property type="project" value="InterPro"/>
</dbReference>
<dbReference type="GO" id="GO:0008170">
    <property type="term" value="F:N-methyltransferase activity"/>
    <property type="evidence" value="ECO:0007669"/>
    <property type="project" value="InterPro"/>
</dbReference>
<feature type="domain" description="DNA methylase N-4/N-6" evidence="4">
    <location>
        <begin position="1"/>
        <end position="290"/>
    </location>
</feature>
<keyword evidence="1" id="KW-0489">Methyltransferase</keyword>
<dbReference type="InterPro" id="IPR002295">
    <property type="entry name" value="N4/N6-MTase_EcoPI_Mod-like"/>
</dbReference>
<evidence type="ECO:0000256" key="3">
    <source>
        <dbReference type="ARBA" id="ARBA00022691"/>
    </source>
</evidence>
<feature type="non-terminal residue" evidence="5">
    <location>
        <position position="1"/>
    </location>
</feature>
<accession>A0A0G0GKZ3</accession>
<organism evidence="5 6">
    <name type="scientific">candidate division WS6 bacterium GW2011_GWC1_36_11</name>
    <dbReference type="NCBI Taxonomy" id="1619090"/>
    <lineage>
        <taxon>Bacteria</taxon>
        <taxon>Candidatus Dojkabacteria</taxon>
    </lineage>
</organism>
<evidence type="ECO:0000256" key="1">
    <source>
        <dbReference type="ARBA" id="ARBA00022603"/>
    </source>
</evidence>
<dbReference type="Proteomes" id="UP000034140">
    <property type="component" value="Unassembled WGS sequence"/>
</dbReference>
<evidence type="ECO:0000313" key="6">
    <source>
        <dbReference type="Proteomes" id="UP000034140"/>
    </source>
</evidence>
<dbReference type="Gene3D" id="3.40.50.150">
    <property type="entry name" value="Vaccinia Virus protein VP39"/>
    <property type="match status" value="1"/>
</dbReference>
<dbReference type="PATRIC" id="fig|1619090.3.peg.414"/>
<dbReference type="PIRSF" id="PIRSF015855">
    <property type="entry name" value="TypeIII_Mtase_mKpnI"/>
    <property type="match status" value="1"/>
</dbReference>
<dbReference type="PRINTS" id="PR00506">
    <property type="entry name" value="D21N6MTFRASE"/>
</dbReference>
<dbReference type="Pfam" id="PF01555">
    <property type="entry name" value="N6_N4_Mtase"/>
    <property type="match status" value="1"/>
</dbReference>
<gene>
    <name evidence="5" type="ORF">UR96_C0017G0014</name>
</gene>
<dbReference type="SUPFAM" id="SSF53335">
    <property type="entry name" value="S-adenosyl-L-methionine-dependent methyltransferases"/>
    <property type="match status" value="1"/>
</dbReference>
<dbReference type="EMBL" id="LBRE01000017">
    <property type="protein sequence ID" value="KKP92282.1"/>
    <property type="molecule type" value="Genomic_DNA"/>
</dbReference>
<name>A0A0G0GKZ3_9BACT</name>
<dbReference type="AlphaFoldDB" id="A0A0G0GKZ3"/>
<protein>
    <submittedName>
        <fullName evidence="5">Type III restriction-modification system, Mod subunit</fullName>
    </submittedName>
</protein>
<evidence type="ECO:0000259" key="4">
    <source>
        <dbReference type="Pfam" id="PF01555"/>
    </source>
</evidence>
<dbReference type="InterPro" id="IPR029063">
    <property type="entry name" value="SAM-dependent_MTases_sf"/>
</dbReference>
<evidence type="ECO:0000313" key="5">
    <source>
        <dbReference type="EMBL" id="KKP92282.1"/>
    </source>
</evidence>
<reference evidence="5 6" key="1">
    <citation type="journal article" date="2015" name="Nature">
        <title>rRNA introns, odd ribosomes, and small enigmatic genomes across a large radiation of phyla.</title>
        <authorList>
            <person name="Brown C.T."/>
            <person name="Hug L.A."/>
            <person name="Thomas B.C."/>
            <person name="Sharon I."/>
            <person name="Castelle C.J."/>
            <person name="Singh A."/>
            <person name="Wilkins M.J."/>
            <person name="Williams K.H."/>
            <person name="Banfield J.F."/>
        </authorList>
    </citation>
    <scope>NUCLEOTIDE SEQUENCE [LARGE SCALE GENOMIC DNA]</scope>
</reference>
<comment type="caution">
    <text evidence="5">The sequence shown here is derived from an EMBL/GenBank/DDBJ whole genome shotgun (WGS) entry which is preliminary data.</text>
</comment>